<keyword evidence="2" id="KW-1185">Reference proteome</keyword>
<protein>
    <submittedName>
        <fullName evidence="1">Uncharacterized protein</fullName>
    </submittedName>
</protein>
<reference evidence="1 2" key="1">
    <citation type="submission" date="2016-10" db="EMBL/GenBank/DDBJ databases">
        <authorList>
            <person name="Cai Z."/>
        </authorList>
    </citation>
    <scope>NUCLEOTIDE SEQUENCE [LARGE SCALE GENOMIC DNA]</scope>
</reference>
<organism evidence="1 2">
    <name type="scientific">Tetradesmus obliquus</name>
    <name type="common">Green alga</name>
    <name type="synonym">Acutodesmus obliquus</name>
    <dbReference type="NCBI Taxonomy" id="3088"/>
    <lineage>
        <taxon>Eukaryota</taxon>
        <taxon>Viridiplantae</taxon>
        <taxon>Chlorophyta</taxon>
        <taxon>core chlorophytes</taxon>
        <taxon>Chlorophyceae</taxon>
        <taxon>CS clade</taxon>
        <taxon>Sphaeropleales</taxon>
        <taxon>Scenedesmaceae</taxon>
        <taxon>Tetradesmus</taxon>
    </lineage>
</organism>
<accession>A0A383V7D3</accession>
<evidence type="ECO:0000313" key="2">
    <source>
        <dbReference type="Proteomes" id="UP000256970"/>
    </source>
</evidence>
<name>A0A383V7D3_TETOB</name>
<dbReference type="OrthoDB" id="540603at2759"/>
<dbReference type="AlphaFoldDB" id="A0A383V7D3"/>
<dbReference type="Proteomes" id="UP000256970">
    <property type="component" value="Unassembled WGS sequence"/>
</dbReference>
<dbReference type="EMBL" id="FNXT01000093">
    <property type="protein sequence ID" value="SZX60702.1"/>
    <property type="molecule type" value="Genomic_DNA"/>
</dbReference>
<gene>
    <name evidence="1" type="ORF">BQ4739_LOCUS1228</name>
</gene>
<sequence length="172" mass="18011">MALKHMLAALLAVALAAHGVWGAARPIITYDDLTPFANVVDIRGVWKALNLPELPETFCHVGLLGWHCHNTTSGLQPWNPASLIPKDQTPPMPANASCIICPQGWHGQTKNLIEVLLDVPIVQKTGKLPAGSYYDMKQLQAAAQTAAAAAATVQAAGAGEEATAVAGSTDNS</sequence>
<evidence type="ECO:0000313" key="1">
    <source>
        <dbReference type="EMBL" id="SZX60702.1"/>
    </source>
</evidence>
<proteinExistence type="predicted"/>